<reference evidence="2" key="1">
    <citation type="journal article" date="2015" name="Nature">
        <title>Complex archaea that bridge the gap between prokaryotes and eukaryotes.</title>
        <authorList>
            <person name="Spang A."/>
            <person name="Saw J.H."/>
            <person name="Jorgensen S.L."/>
            <person name="Zaremba-Niedzwiedzka K."/>
            <person name="Martijn J."/>
            <person name="Lind A.E."/>
            <person name="van Eijk R."/>
            <person name="Schleper C."/>
            <person name="Guy L."/>
            <person name="Ettema T.J."/>
        </authorList>
    </citation>
    <scope>NUCLEOTIDE SEQUENCE</scope>
</reference>
<gene>
    <name evidence="2" type="ORF">LCGC14_0417110</name>
</gene>
<dbReference type="AlphaFoldDB" id="A0A0F9TAA3"/>
<protein>
    <submittedName>
        <fullName evidence="2">Uncharacterized protein</fullName>
    </submittedName>
</protein>
<organism evidence="2">
    <name type="scientific">marine sediment metagenome</name>
    <dbReference type="NCBI Taxonomy" id="412755"/>
    <lineage>
        <taxon>unclassified sequences</taxon>
        <taxon>metagenomes</taxon>
        <taxon>ecological metagenomes</taxon>
    </lineage>
</organism>
<name>A0A0F9TAA3_9ZZZZ</name>
<dbReference type="EMBL" id="LAZR01000375">
    <property type="protein sequence ID" value="KKN71857.1"/>
    <property type="molecule type" value="Genomic_DNA"/>
</dbReference>
<comment type="caution">
    <text evidence="2">The sequence shown here is derived from an EMBL/GenBank/DDBJ whole genome shotgun (WGS) entry which is preliminary data.</text>
</comment>
<evidence type="ECO:0000256" key="1">
    <source>
        <dbReference type="SAM" id="MobiDB-lite"/>
    </source>
</evidence>
<accession>A0A0F9TAA3</accession>
<sequence length="274" mass="30144">MSEKGNCPEHGEFVLMDGCAQCLADQKAERKAPPPPPLPGEGPDAWIEKGFPPPPPPITAIQTIVPDQDAEVLNIHSEILKARDRAVTMKVETHEDANAAVTDLSCIKALRQNLEVKRRSFIDPHRAYVSEVNEAFKIFEAPIIEADKSLRGKWTTFKLKQEAIRQNALEAVEAQRIADAKAKEVREATGEIVPKQTEAQVVVPDASTRTHTDMGTAGMVMIKKWAVADENKIPRSYMEPNTKMIGKVIRAGGDIPGIRVWDEPSSRITAKGGE</sequence>
<proteinExistence type="predicted"/>
<evidence type="ECO:0000313" key="2">
    <source>
        <dbReference type="EMBL" id="KKN71857.1"/>
    </source>
</evidence>
<feature type="region of interest" description="Disordered" evidence="1">
    <location>
        <begin position="26"/>
        <end position="51"/>
    </location>
</feature>